<evidence type="ECO:0000256" key="1">
    <source>
        <dbReference type="ARBA" id="ARBA00022723"/>
    </source>
</evidence>
<dbReference type="Pfam" id="PF00172">
    <property type="entry name" value="Zn_clus"/>
    <property type="match status" value="1"/>
</dbReference>
<feature type="domain" description="Zn(2)-C6 fungal-type" evidence="8">
    <location>
        <begin position="38"/>
        <end position="69"/>
    </location>
</feature>
<dbReference type="InterPro" id="IPR051430">
    <property type="entry name" value="Fungal_TF_Env_Response"/>
</dbReference>
<keyword evidence="10" id="KW-1185">Reference proteome</keyword>
<feature type="region of interest" description="Disordered" evidence="7">
    <location>
        <begin position="109"/>
        <end position="172"/>
    </location>
</feature>
<dbReference type="Pfam" id="PF04082">
    <property type="entry name" value="Fungal_trans"/>
    <property type="match status" value="1"/>
</dbReference>
<keyword evidence="4" id="KW-0238">DNA-binding</keyword>
<feature type="region of interest" description="Disordered" evidence="7">
    <location>
        <begin position="819"/>
        <end position="841"/>
    </location>
</feature>
<name>U4L644_PYROM</name>
<dbReference type="SMART" id="SM00906">
    <property type="entry name" value="Fungal_trans"/>
    <property type="match status" value="1"/>
</dbReference>
<dbReference type="GO" id="GO:0000978">
    <property type="term" value="F:RNA polymerase II cis-regulatory region sequence-specific DNA binding"/>
    <property type="evidence" value="ECO:0007669"/>
    <property type="project" value="TreeGrafter"/>
</dbReference>
<evidence type="ECO:0000256" key="4">
    <source>
        <dbReference type="ARBA" id="ARBA00023125"/>
    </source>
</evidence>
<feature type="region of interest" description="Disordered" evidence="7">
    <location>
        <begin position="681"/>
        <end position="707"/>
    </location>
</feature>
<dbReference type="OrthoDB" id="762982at2759"/>
<dbReference type="SMART" id="SM00066">
    <property type="entry name" value="GAL4"/>
    <property type="match status" value="1"/>
</dbReference>
<evidence type="ECO:0000256" key="7">
    <source>
        <dbReference type="SAM" id="MobiDB-lite"/>
    </source>
</evidence>
<dbReference type="InterPro" id="IPR036864">
    <property type="entry name" value="Zn2-C6_fun-type_DNA-bd_sf"/>
</dbReference>
<feature type="region of interest" description="Disordered" evidence="7">
    <location>
        <begin position="71"/>
        <end position="93"/>
    </location>
</feature>
<dbReference type="EMBL" id="HF935654">
    <property type="protein sequence ID" value="CCX11895.1"/>
    <property type="molecule type" value="Genomic_DNA"/>
</dbReference>
<feature type="compositionally biased region" description="Polar residues" evidence="7">
    <location>
        <begin position="109"/>
        <end position="122"/>
    </location>
</feature>
<evidence type="ECO:0000256" key="6">
    <source>
        <dbReference type="ARBA" id="ARBA00023242"/>
    </source>
</evidence>
<dbReference type="AlphaFoldDB" id="U4L644"/>
<keyword evidence="3" id="KW-0805">Transcription regulation</keyword>
<dbReference type="GO" id="GO:0001228">
    <property type="term" value="F:DNA-binding transcription activator activity, RNA polymerase II-specific"/>
    <property type="evidence" value="ECO:0007669"/>
    <property type="project" value="TreeGrafter"/>
</dbReference>
<dbReference type="InterPro" id="IPR007219">
    <property type="entry name" value="XnlR_reg_dom"/>
</dbReference>
<dbReference type="CDD" id="cd12148">
    <property type="entry name" value="fungal_TF_MHR"/>
    <property type="match status" value="1"/>
</dbReference>
<keyword evidence="5" id="KW-0804">Transcription</keyword>
<keyword evidence="1" id="KW-0479">Metal-binding</keyword>
<accession>U4L644</accession>
<reference evidence="9 10" key="1">
    <citation type="journal article" date="2013" name="PLoS Genet.">
        <title>The genome and development-dependent transcriptomes of Pyronema confluens: a window into fungal evolution.</title>
        <authorList>
            <person name="Traeger S."/>
            <person name="Altegoer F."/>
            <person name="Freitag M."/>
            <person name="Gabaldon T."/>
            <person name="Kempken F."/>
            <person name="Kumar A."/>
            <person name="Marcet-Houben M."/>
            <person name="Poggeler S."/>
            <person name="Stajich J.E."/>
            <person name="Nowrousian M."/>
        </authorList>
    </citation>
    <scope>NUCLEOTIDE SEQUENCE [LARGE SCALE GENOMIC DNA]</scope>
    <source>
        <strain evidence="10">CBS 100304</strain>
        <tissue evidence="9">Vegetative mycelium</tissue>
    </source>
</reference>
<dbReference type="PANTHER" id="PTHR31944:SF131">
    <property type="entry name" value="HEME-RESPONSIVE ZINC FINGER TRANSCRIPTION FACTOR HAP1"/>
    <property type="match status" value="1"/>
</dbReference>
<evidence type="ECO:0000313" key="10">
    <source>
        <dbReference type="Proteomes" id="UP000018144"/>
    </source>
</evidence>
<keyword evidence="6" id="KW-0539">Nucleus</keyword>
<evidence type="ECO:0000256" key="3">
    <source>
        <dbReference type="ARBA" id="ARBA00023015"/>
    </source>
</evidence>
<dbReference type="GO" id="GO:0006351">
    <property type="term" value="P:DNA-templated transcription"/>
    <property type="evidence" value="ECO:0007669"/>
    <property type="project" value="InterPro"/>
</dbReference>
<sequence>MTPTPPSSISSHSPQDHQLTASNHAFRVVRKRNRVPLSCGPCRNRKLKCNRQTPCENCVRRNDASSCTYATNTHSARHRKPSNSSSSSDEMQSRIDRLEGLVLSLMSGNSNNVSAGRQRTGGNSSGGAIYSESQDGELDEYDESMGYDDHDEQDEREDGRRDGPSSVEEEVEEVRNALGIMKVQGGKTFYRGETHWAALLSEVTEVRRYFEETKQKWENEIAAMRCTSTISRLQATGFPFSAGPPPSKKDLLALVPANTSEVDRLVDAYFRNHNPLFRVLHQPTFRRQLEQFKENPESVEVLWLGLLMVVMSIAIKIHDASGEPPIKLPSNTDTITTWHAFRSAAEQCLIVGEYTKKLYMHTVQTLILLCIGSTDDNSWLHMGSVIRIAMTMGLHRDPGQFPAISPGEAEIRRRLWTQITCIDLLTSIQIGLPSMVNQDECDTRLPMNLNDDDISEDTVTLPPERGKEQITDVCYMISKASMAHKLCEVIKQVNSVKARPPYEQILKLEKEINGVYEEIPHFLRQKPIENSQQDPAWLIIQRHNLDLLRQMAFLALHRPYAARSRSNPRYTHSYHQCVGAAMALLKHQDELYTLGTTYLKHVRWYTDTHSTQEYLGAAMIVCMDLNDPHNNSAEPEERKRRFQALCRARDIHRNLRDINIDASKAEGVIDLMLTKLMRVDPTLSGQGGQPPELSEATSPPSDPTVPLKSEQAAAMTLGMMSGGGLTPNSAFATLYDRPPTVTTPGGSLDLPDAAPGVTSPGGGWTSLQWHGQPPVGFEGQGLEWDDWDEFMKEINLGDAQLGGYPMVGGLGMFPGGHVGGNPNGMDIKRDREGQGPGGEVQ</sequence>
<organism evidence="9 10">
    <name type="scientific">Pyronema omphalodes (strain CBS 100304)</name>
    <name type="common">Pyronema confluens</name>
    <dbReference type="NCBI Taxonomy" id="1076935"/>
    <lineage>
        <taxon>Eukaryota</taxon>
        <taxon>Fungi</taxon>
        <taxon>Dikarya</taxon>
        <taxon>Ascomycota</taxon>
        <taxon>Pezizomycotina</taxon>
        <taxon>Pezizomycetes</taxon>
        <taxon>Pezizales</taxon>
        <taxon>Pyronemataceae</taxon>
        <taxon>Pyronema</taxon>
    </lineage>
</organism>
<protein>
    <submittedName>
        <fullName evidence="9">Similar to Uncharacterized transcriptional regulatory protein C139.03 acc. no. Q9UTN0</fullName>
    </submittedName>
</protein>
<evidence type="ECO:0000313" key="9">
    <source>
        <dbReference type="EMBL" id="CCX11895.1"/>
    </source>
</evidence>
<dbReference type="Proteomes" id="UP000018144">
    <property type="component" value="Unassembled WGS sequence"/>
</dbReference>
<dbReference type="PROSITE" id="PS50048">
    <property type="entry name" value="ZN2_CY6_FUNGAL_2"/>
    <property type="match status" value="1"/>
</dbReference>
<proteinExistence type="predicted"/>
<dbReference type="CDD" id="cd00067">
    <property type="entry name" value="GAL4"/>
    <property type="match status" value="1"/>
</dbReference>
<evidence type="ECO:0000256" key="5">
    <source>
        <dbReference type="ARBA" id="ARBA00023163"/>
    </source>
</evidence>
<evidence type="ECO:0000256" key="2">
    <source>
        <dbReference type="ARBA" id="ARBA00022833"/>
    </source>
</evidence>
<dbReference type="STRING" id="1076935.U4L644"/>
<gene>
    <name evidence="9" type="ORF">PCON_11489</name>
</gene>
<dbReference type="InterPro" id="IPR001138">
    <property type="entry name" value="Zn2Cys6_DnaBD"/>
</dbReference>
<feature type="compositionally biased region" description="Acidic residues" evidence="7">
    <location>
        <begin position="134"/>
        <end position="156"/>
    </location>
</feature>
<dbReference type="OMA" id="EPPEWRG"/>
<evidence type="ECO:0000259" key="8">
    <source>
        <dbReference type="PROSITE" id="PS50048"/>
    </source>
</evidence>
<keyword evidence="2" id="KW-0862">Zinc</keyword>
<dbReference type="Gene3D" id="4.10.240.10">
    <property type="entry name" value="Zn(2)-C6 fungal-type DNA-binding domain"/>
    <property type="match status" value="1"/>
</dbReference>
<dbReference type="GO" id="GO:0005634">
    <property type="term" value="C:nucleus"/>
    <property type="evidence" value="ECO:0007669"/>
    <property type="project" value="TreeGrafter"/>
</dbReference>
<dbReference type="GO" id="GO:0008270">
    <property type="term" value="F:zinc ion binding"/>
    <property type="evidence" value="ECO:0007669"/>
    <property type="project" value="InterPro"/>
</dbReference>
<dbReference type="PANTHER" id="PTHR31944">
    <property type="entry name" value="HEME-RESPONSIVE ZINC FINGER TRANSCRIPTION FACTOR HAP1"/>
    <property type="match status" value="1"/>
</dbReference>
<dbReference type="SUPFAM" id="SSF57701">
    <property type="entry name" value="Zn2/Cys6 DNA-binding domain"/>
    <property type="match status" value="1"/>
</dbReference>
<dbReference type="PROSITE" id="PS00463">
    <property type="entry name" value="ZN2_CY6_FUNGAL_1"/>
    <property type="match status" value="1"/>
</dbReference>
<dbReference type="eggNOG" id="ENOG502QSY9">
    <property type="taxonomic scope" value="Eukaryota"/>
</dbReference>